<feature type="transmembrane region" description="Helical" evidence="7">
    <location>
        <begin position="213"/>
        <end position="239"/>
    </location>
</feature>
<comment type="subcellular location">
    <subcellularLocation>
        <location evidence="1">Cell membrane</location>
        <topology evidence="1">Multi-pass membrane protein</topology>
    </subcellularLocation>
</comment>
<dbReference type="Pfam" id="PF07690">
    <property type="entry name" value="MFS_1"/>
    <property type="match status" value="2"/>
</dbReference>
<accession>A0ABV8JBS0</accession>
<dbReference type="EMBL" id="JBHSBL010000046">
    <property type="protein sequence ID" value="MFC4072908.1"/>
    <property type="molecule type" value="Genomic_DNA"/>
</dbReference>
<keyword evidence="6 7" id="KW-0472">Membrane</keyword>
<keyword evidence="5 7" id="KW-1133">Transmembrane helix</keyword>
<dbReference type="InterPro" id="IPR011701">
    <property type="entry name" value="MFS"/>
</dbReference>
<feature type="transmembrane region" description="Helical" evidence="7">
    <location>
        <begin position="39"/>
        <end position="62"/>
    </location>
</feature>
<dbReference type="RefSeq" id="WP_378073840.1">
    <property type="nucleotide sequence ID" value="NZ_JBHSBL010000046.1"/>
</dbReference>
<gene>
    <name evidence="8" type="ORF">ACFO0C_48930</name>
</gene>
<evidence type="ECO:0000256" key="5">
    <source>
        <dbReference type="ARBA" id="ARBA00022989"/>
    </source>
</evidence>
<evidence type="ECO:0000256" key="2">
    <source>
        <dbReference type="ARBA" id="ARBA00022448"/>
    </source>
</evidence>
<evidence type="ECO:0000256" key="1">
    <source>
        <dbReference type="ARBA" id="ARBA00004651"/>
    </source>
</evidence>
<keyword evidence="4 7" id="KW-0812">Transmembrane</keyword>
<dbReference type="InterPro" id="IPR050171">
    <property type="entry name" value="MFS_Transporters"/>
</dbReference>
<feature type="transmembrane region" description="Helical" evidence="7">
    <location>
        <begin position="245"/>
        <end position="266"/>
    </location>
</feature>
<dbReference type="Proteomes" id="UP001595867">
    <property type="component" value="Unassembled WGS sequence"/>
</dbReference>
<evidence type="ECO:0000256" key="3">
    <source>
        <dbReference type="ARBA" id="ARBA00022475"/>
    </source>
</evidence>
<feature type="transmembrane region" description="Helical" evidence="7">
    <location>
        <begin position="12"/>
        <end position="33"/>
    </location>
</feature>
<feature type="transmembrane region" description="Helical" evidence="7">
    <location>
        <begin position="278"/>
        <end position="296"/>
    </location>
</feature>
<dbReference type="InterPro" id="IPR036259">
    <property type="entry name" value="MFS_trans_sf"/>
</dbReference>
<feature type="transmembrane region" description="Helical" evidence="7">
    <location>
        <begin position="74"/>
        <end position="92"/>
    </location>
</feature>
<evidence type="ECO:0000313" key="9">
    <source>
        <dbReference type="Proteomes" id="UP001595867"/>
    </source>
</evidence>
<feature type="transmembrane region" description="Helical" evidence="7">
    <location>
        <begin position="341"/>
        <end position="362"/>
    </location>
</feature>
<protein>
    <submittedName>
        <fullName evidence="8">MFS transporter</fullName>
    </submittedName>
</protein>
<sequence length="407" mass="41365">MNARSPRLRLLATAMIVDALGSGLFGPFGLLYGHEVAGLPLAAAGAAIGIASVIALAAGPLAGALVDRLGAARVIVLANSVAVAGGLLLLTARDIWSFTLASVLGVAAVRMFWSGFAPLVGSVAADRAERWLGYLRSARLAGVMLGGFAASAVLAADRDHGLTLMLAVDTASYALAGILTAVATAGTRHPAVHAVSPSVDAPSSYRTVLRDRALLHVTALNISCTLLVSAPVIALPVYLIDSVRAPVWLPGLATGLLTGLVAAAMTRTPHLTRGTGRLRVLALATLLWATGCLLLLPVPLNPVAATLTAVVVLAAAQAFYEPTADTIALALAPPHLTGRYTAVYQLAWGVSSALAPALVGTLLSVEPAALWITLAVIAAVTAAAYRHAETRLGDRTGRSGAALATLP</sequence>
<feature type="transmembrane region" description="Helical" evidence="7">
    <location>
        <begin position="368"/>
        <end position="385"/>
    </location>
</feature>
<feature type="transmembrane region" description="Helical" evidence="7">
    <location>
        <begin position="98"/>
        <end position="125"/>
    </location>
</feature>
<dbReference type="SUPFAM" id="SSF103473">
    <property type="entry name" value="MFS general substrate transporter"/>
    <property type="match status" value="1"/>
</dbReference>
<dbReference type="PANTHER" id="PTHR23517:SF2">
    <property type="entry name" value="MULTIDRUG RESISTANCE PROTEIN MDTH"/>
    <property type="match status" value="1"/>
</dbReference>
<feature type="transmembrane region" description="Helical" evidence="7">
    <location>
        <begin position="162"/>
        <end position="183"/>
    </location>
</feature>
<comment type="caution">
    <text evidence="8">The sequence shown here is derived from an EMBL/GenBank/DDBJ whole genome shotgun (WGS) entry which is preliminary data.</text>
</comment>
<feature type="transmembrane region" description="Helical" evidence="7">
    <location>
        <begin position="302"/>
        <end position="320"/>
    </location>
</feature>
<keyword evidence="3" id="KW-1003">Cell membrane</keyword>
<evidence type="ECO:0000256" key="7">
    <source>
        <dbReference type="SAM" id="Phobius"/>
    </source>
</evidence>
<evidence type="ECO:0000256" key="4">
    <source>
        <dbReference type="ARBA" id="ARBA00022692"/>
    </source>
</evidence>
<evidence type="ECO:0000313" key="8">
    <source>
        <dbReference type="EMBL" id="MFC4072908.1"/>
    </source>
</evidence>
<name>A0ABV8JBS0_9ACTN</name>
<keyword evidence="2" id="KW-0813">Transport</keyword>
<feature type="transmembrane region" description="Helical" evidence="7">
    <location>
        <begin position="137"/>
        <end position="156"/>
    </location>
</feature>
<reference evidence="9" key="1">
    <citation type="journal article" date="2019" name="Int. J. Syst. Evol. Microbiol.">
        <title>The Global Catalogue of Microorganisms (GCM) 10K type strain sequencing project: providing services to taxonomists for standard genome sequencing and annotation.</title>
        <authorList>
            <consortium name="The Broad Institute Genomics Platform"/>
            <consortium name="The Broad Institute Genome Sequencing Center for Infectious Disease"/>
            <person name="Wu L."/>
            <person name="Ma J."/>
        </authorList>
    </citation>
    <scope>NUCLEOTIDE SEQUENCE [LARGE SCALE GENOMIC DNA]</scope>
    <source>
        <strain evidence="9">TBRC 5832</strain>
    </source>
</reference>
<organism evidence="8 9">
    <name type="scientific">Actinoplanes subglobosus</name>
    <dbReference type="NCBI Taxonomy" id="1547892"/>
    <lineage>
        <taxon>Bacteria</taxon>
        <taxon>Bacillati</taxon>
        <taxon>Actinomycetota</taxon>
        <taxon>Actinomycetes</taxon>
        <taxon>Micromonosporales</taxon>
        <taxon>Micromonosporaceae</taxon>
        <taxon>Actinoplanes</taxon>
    </lineage>
</organism>
<keyword evidence="9" id="KW-1185">Reference proteome</keyword>
<dbReference type="Gene3D" id="1.20.1250.20">
    <property type="entry name" value="MFS general substrate transporter like domains"/>
    <property type="match status" value="1"/>
</dbReference>
<dbReference type="PANTHER" id="PTHR23517">
    <property type="entry name" value="RESISTANCE PROTEIN MDTM, PUTATIVE-RELATED-RELATED"/>
    <property type="match status" value="1"/>
</dbReference>
<evidence type="ECO:0000256" key="6">
    <source>
        <dbReference type="ARBA" id="ARBA00023136"/>
    </source>
</evidence>
<proteinExistence type="predicted"/>